<organism evidence="1 2">
    <name type="scientific">Naganishia adeliensis</name>
    <dbReference type="NCBI Taxonomy" id="92952"/>
    <lineage>
        <taxon>Eukaryota</taxon>
        <taxon>Fungi</taxon>
        <taxon>Dikarya</taxon>
        <taxon>Basidiomycota</taxon>
        <taxon>Agaricomycotina</taxon>
        <taxon>Tremellomycetes</taxon>
        <taxon>Filobasidiales</taxon>
        <taxon>Filobasidiaceae</taxon>
        <taxon>Naganishia</taxon>
    </lineage>
</organism>
<keyword evidence="2" id="KW-1185">Reference proteome</keyword>
<comment type="caution">
    <text evidence="1">The sequence shown here is derived from an EMBL/GenBank/DDBJ whole genome shotgun (WGS) entry which is preliminary data.</text>
</comment>
<dbReference type="EMBL" id="JASBWS010000021">
    <property type="protein sequence ID" value="KAJ9110952.1"/>
    <property type="molecule type" value="Genomic_DNA"/>
</dbReference>
<evidence type="ECO:0000313" key="1">
    <source>
        <dbReference type="EMBL" id="KAJ9110952.1"/>
    </source>
</evidence>
<name>A0ACC2WIQ4_9TREE</name>
<evidence type="ECO:0000313" key="2">
    <source>
        <dbReference type="Proteomes" id="UP001230649"/>
    </source>
</evidence>
<protein>
    <submittedName>
        <fullName evidence="1">Uncharacterized protein</fullName>
    </submittedName>
</protein>
<proteinExistence type="predicted"/>
<sequence length="137" mass="15589">MLTSTTANKETNRLAEENDQHRILIEIFEPQDIHERRHLVAACFDEILNDWGHDVLLGNGINTPRVIVHHLQQADIEEAISSHGQISGLPLLLVDHLIRHDWHHTGDCLNAVRIVGNGFRGPVERLKETELEGTYDK</sequence>
<accession>A0ACC2WIQ4</accession>
<gene>
    <name evidence="1" type="ORF">QFC20_002718</name>
</gene>
<reference evidence="1" key="1">
    <citation type="submission" date="2023-04" db="EMBL/GenBank/DDBJ databases">
        <title>Draft Genome sequencing of Naganishia species isolated from polar environments using Oxford Nanopore Technology.</title>
        <authorList>
            <person name="Leo P."/>
            <person name="Venkateswaran K."/>
        </authorList>
    </citation>
    <scope>NUCLEOTIDE SEQUENCE</scope>
    <source>
        <strain evidence="1">MNA-CCFEE 5262</strain>
    </source>
</reference>
<dbReference type="Proteomes" id="UP001230649">
    <property type="component" value="Unassembled WGS sequence"/>
</dbReference>